<dbReference type="AlphaFoldDB" id="A0A7N0TCV6"/>
<evidence type="ECO:0000313" key="1">
    <source>
        <dbReference type="EnsemblPlants" id="Kaladp0032s0302.1.v1.1.CDS.1"/>
    </source>
</evidence>
<dbReference type="Gramene" id="Kaladp0032s0302.1.v1.1">
    <property type="protein sequence ID" value="Kaladp0032s0302.1.v1.1.CDS.1"/>
    <property type="gene ID" value="Kaladp0032s0302.v1.1"/>
</dbReference>
<sequence>MFLTAKFQVCQAVQGGNGRGDRTGEVVAIQQRSAQHAGMLTRFAGMLRDSLLLVRPRWRRSCIWVRDEGMAPVRRLPARLRTLSLDKAPMSEGMGPEKELPIKLRMRSVGKEEGMQVGMEPEMPFQSAMTRVVSESKWQIDVEREPVI</sequence>
<accession>A0A7N0TCV6</accession>
<organism evidence="1 2">
    <name type="scientific">Kalanchoe fedtschenkoi</name>
    <name type="common">Lavender scallops</name>
    <name type="synonym">South American air plant</name>
    <dbReference type="NCBI Taxonomy" id="63787"/>
    <lineage>
        <taxon>Eukaryota</taxon>
        <taxon>Viridiplantae</taxon>
        <taxon>Streptophyta</taxon>
        <taxon>Embryophyta</taxon>
        <taxon>Tracheophyta</taxon>
        <taxon>Spermatophyta</taxon>
        <taxon>Magnoliopsida</taxon>
        <taxon>eudicotyledons</taxon>
        <taxon>Gunneridae</taxon>
        <taxon>Pentapetalae</taxon>
        <taxon>Saxifragales</taxon>
        <taxon>Crassulaceae</taxon>
        <taxon>Kalanchoe</taxon>
    </lineage>
</organism>
<dbReference type="EnsemblPlants" id="Kaladp0032s0302.1.v1.1">
    <property type="protein sequence ID" value="Kaladp0032s0302.1.v1.1.CDS.1"/>
    <property type="gene ID" value="Kaladp0032s0302.v1.1"/>
</dbReference>
<proteinExistence type="predicted"/>
<protein>
    <submittedName>
        <fullName evidence="1">Uncharacterized protein</fullName>
    </submittedName>
</protein>
<keyword evidence="2" id="KW-1185">Reference proteome</keyword>
<name>A0A7N0TCV6_KALFE</name>
<evidence type="ECO:0000313" key="2">
    <source>
        <dbReference type="Proteomes" id="UP000594263"/>
    </source>
</evidence>
<dbReference type="Proteomes" id="UP000594263">
    <property type="component" value="Unplaced"/>
</dbReference>
<reference evidence="1" key="1">
    <citation type="submission" date="2021-01" db="UniProtKB">
        <authorList>
            <consortium name="EnsemblPlants"/>
        </authorList>
    </citation>
    <scope>IDENTIFICATION</scope>
</reference>